<dbReference type="PANTHER" id="PTHR33734">
    <property type="entry name" value="LYSM DOMAIN-CONTAINING GPI-ANCHORED PROTEIN 2"/>
    <property type="match status" value="1"/>
</dbReference>
<organism evidence="4 5">
    <name type="scientific">Cuscuta campestris</name>
    <dbReference type="NCBI Taxonomy" id="132261"/>
    <lineage>
        <taxon>Eukaryota</taxon>
        <taxon>Viridiplantae</taxon>
        <taxon>Streptophyta</taxon>
        <taxon>Embryophyta</taxon>
        <taxon>Tracheophyta</taxon>
        <taxon>Spermatophyta</taxon>
        <taxon>Magnoliopsida</taxon>
        <taxon>eudicotyledons</taxon>
        <taxon>Gunneridae</taxon>
        <taxon>Pentapetalae</taxon>
        <taxon>asterids</taxon>
        <taxon>lamiids</taxon>
        <taxon>Solanales</taxon>
        <taxon>Convolvulaceae</taxon>
        <taxon>Cuscuteae</taxon>
        <taxon>Cuscuta</taxon>
        <taxon>Cuscuta subgen. Grammica</taxon>
        <taxon>Cuscuta sect. Cleistogrammica</taxon>
    </lineage>
</organism>
<feature type="domain" description="LysM" evidence="3">
    <location>
        <begin position="183"/>
        <end position="226"/>
    </location>
</feature>
<name>A0A484NAB7_9ASTE</name>
<feature type="chain" id="PRO_5019783560" description="LysM domain-containing protein" evidence="2">
    <location>
        <begin position="32"/>
        <end position="425"/>
    </location>
</feature>
<dbReference type="SUPFAM" id="SSF54106">
    <property type="entry name" value="LysM domain"/>
    <property type="match status" value="1"/>
</dbReference>
<dbReference type="Proteomes" id="UP000595140">
    <property type="component" value="Unassembled WGS sequence"/>
</dbReference>
<dbReference type="CDD" id="cd00118">
    <property type="entry name" value="LysM"/>
    <property type="match status" value="1"/>
</dbReference>
<dbReference type="AlphaFoldDB" id="A0A484NAB7"/>
<keyword evidence="5" id="KW-1185">Reference proteome</keyword>
<feature type="region of interest" description="Disordered" evidence="1">
    <location>
        <begin position="350"/>
        <end position="387"/>
    </location>
</feature>
<evidence type="ECO:0000259" key="3">
    <source>
        <dbReference type="PROSITE" id="PS51782"/>
    </source>
</evidence>
<keyword evidence="2" id="KW-0732">Signal</keyword>
<proteinExistence type="predicted"/>
<reference evidence="4 5" key="1">
    <citation type="submission" date="2018-04" db="EMBL/GenBank/DDBJ databases">
        <authorList>
            <person name="Vogel A."/>
        </authorList>
    </citation>
    <scope>NUCLEOTIDE SEQUENCE [LARGE SCALE GENOMIC DNA]</scope>
</reference>
<dbReference type="PANTHER" id="PTHR33734:SF35">
    <property type="entry name" value="LYSM DOMAIN-CONTAINING GPI-ANCHORED PROTEIN 1"/>
    <property type="match status" value="1"/>
</dbReference>
<dbReference type="SMART" id="SM00257">
    <property type="entry name" value="LysM"/>
    <property type="match status" value="2"/>
</dbReference>
<sequence>MRTQTPISAGMFHLLAIGTAVLFAGIPLGVSKSTIEPCSSAAPCSALVGYTLYTDLKVSEVAALFNADPIALLLTNAIDISPPGVENLILPKGVFLKVPVTCSCIDGIFKSGSVKYTTRLSDTPDYIAATVYSGLVSGDQIKEGNPRAIGSDPSTLGVGTELWIPLPCTCFNGTDNNIPAIFMSYVVQETDSLPTIAGNYSTTVNDLTTYNNLGTNETEAGDVIAIPLPACPSNFPRYASDFALSVPSGSYSITAGRCVQCSCGPDSRNLWCMPASMEVSCTSMQCKNSNLMLGNVTAQQTPGGCNVTSCSYGGYVNNTIVTVLSSSLQPRCPGTQRILPLLPLPSEAPKSSISPSPAPLVAGGAPAAATTPSSPTPSSSSAIAFPPTASSPSGISSSARSLQAHLSRLQIPLLLGLLAKRVISL</sequence>
<protein>
    <recommendedName>
        <fullName evidence="3">LysM domain-containing protein</fullName>
    </recommendedName>
</protein>
<dbReference type="OrthoDB" id="2107166at2759"/>
<accession>A0A484NAB7</accession>
<dbReference type="PROSITE" id="PS51782">
    <property type="entry name" value="LYSM"/>
    <property type="match status" value="2"/>
</dbReference>
<dbReference type="EMBL" id="OOIL02006555">
    <property type="protein sequence ID" value="VFQ97839.1"/>
    <property type="molecule type" value="Genomic_DNA"/>
</dbReference>
<evidence type="ECO:0000256" key="1">
    <source>
        <dbReference type="SAM" id="MobiDB-lite"/>
    </source>
</evidence>
<feature type="domain" description="LysM" evidence="3">
    <location>
        <begin position="114"/>
        <end position="164"/>
    </location>
</feature>
<gene>
    <name evidence="4" type="ORF">CCAM_LOCUS39615</name>
</gene>
<dbReference type="InterPro" id="IPR018392">
    <property type="entry name" value="LysM"/>
</dbReference>
<dbReference type="InterPro" id="IPR036779">
    <property type="entry name" value="LysM_dom_sf"/>
</dbReference>
<evidence type="ECO:0000256" key="2">
    <source>
        <dbReference type="SAM" id="SignalP"/>
    </source>
</evidence>
<evidence type="ECO:0000313" key="4">
    <source>
        <dbReference type="EMBL" id="VFQ97839.1"/>
    </source>
</evidence>
<feature type="signal peptide" evidence="2">
    <location>
        <begin position="1"/>
        <end position="31"/>
    </location>
</feature>
<evidence type="ECO:0000313" key="5">
    <source>
        <dbReference type="Proteomes" id="UP000595140"/>
    </source>
</evidence>
<dbReference type="Gene3D" id="3.10.350.10">
    <property type="entry name" value="LysM domain"/>
    <property type="match status" value="1"/>
</dbReference>
<dbReference type="Pfam" id="PF01476">
    <property type="entry name" value="LysM"/>
    <property type="match status" value="1"/>
</dbReference>